<reference evidence="1" key="1">
    <citation type="submission" date="2019-10" db="EMBL/GenBank/DDBJ databases">
        <authorList>
            <consortium name="DOE Joint Genome Institute"/>
            <person name="Kuo A."/>
            <person name="Miyauchi S."/>
            <person name="Kiss E."/>
            <person name="Drula E."/>
            <person name="Kohler A."/>
            <person name="Sanchez-Garcia M."/>
            <person name="Andreopoulos B."/>
            <person name="Barry K.W."/>
            <person name="Bonito G."/>
            <person name="Buee M."/>
            <person name="Carver A."/>
            <person name="Chen C."/>
            <person name="Cichocki N."/>
            <person name="Clum A."/>
            <person name="Culley D."/>
            <person name="Crous P.W."/>
            <person name="Fauchery L."/>
            <person name="Girlanda M."/>
            <person name="Hayes R."/>
            <person name="Keri Z."/>
            <person name="Labutti K."/>
            <person name="Lipzen A."/>
            <person name="Lombard V."/>
            <person name="Magnuson J."/>
            <person name="Maillard F."/>
            <person name="Morin E."/>
            <person name="Murat C."/>
            <person name="Nolan M."/>
            <person name="Ohm R."/>
            <person name="Pangilinan J."/>
            <person name="Pereira M."/>
            <person name="Perotto S."/>
            <person name="Peter M."/>
            <person name="Riley R."/>
            <person name="Sitrit Y."/>
            <person name="Stielow B."/>
            <person name="Szollosi G."/>
            <person name="Zifcakova L."/>
            <person name="Stursova M."/>
            <person name="Spatafora J.W."/>
            <person name="Tedersoo L."/>
            <person name="Vaario L.-M."/>
            <person name="Yamada A."/>
            <person name="Yan M."/>
            <person name="Wang P."/>
            <person name="Xu J."/>
            <person name="Bruns T."/>
            <person name="Baldrian P."/>
            <person name="Vilgalys R."/>
            <person name="Henrissat B."/>
            <person name="Grigoriev I.V."/>
            <person name="Hibbett D."/>
            <person name="Nagy L.G."/>
            <person name="Martin F.M."/>
        </authorList>
    </citation>
    <scope>NUCLEOTIDE SEQUENCE</scope>
    <source>
        <strain evidence="1">P2</strain>
    </source>
</reference>
<dbReference type="Proteomes" id="UP000886501">
    <property type="component" value="Unassembled WGS sequence"/>
</dbReference>
<name>A0ACB6Z016_THEGA</name>
<protein>
    <submittedName>
        <fullName evidence="1">Uncharacterized protein</fullName>
    </submittedName>
</protein>
<dbReference type="EMBL" id="MU118295">
    <property type="protein sequence ID" value="KAF9643044.1"/>
    <property type="molecule type" value="Genomic_DNA"/>
</dbReference>
<gene>
    <name evidence="1" type="ORF">BDM02DRAFT_1758913</name>
</gene>
<evidence type="ECO:0000313" key="1">
    <source>
        <dbReference type="EMBL" id="KAF9643044.1"/>
    </source>
</evidence>
<sequence length="532" mass="59092">MSEDDLAGLTAKPLDSIYLSGLLDNISTAQDHLAGNDGTPLLPSLLLPNTVWTPQEKNAFFHALSVYSRFRPDLISHEIKTKSVPEVCNYLSVLQLAASQQETTVPYSQWRQSLPIAVEVSSEWVAMEEETALGVIMQEQDWQRELIAGQRRTELKLLKKAYKVESQGAGPSRPKAELKRDIADTNLRDRQKDFCGSLGSLELTAIDTILREATDSSGSNHIKQSTSVLHTSALQHSAGHAARLEATQTLPFSAAKVANTRNPLNSVQRRSNNSGELSQSSTTKPFQTSSPKQDSTVHLAGLSPVSRRRYQKRLYMRRKRASMSGVTGVDDSLERLKPGRKRVKRSPSPEGGTLYDLELSTSVDRDVEDKESATSVYGTDGFRITQKRYPRAKRTAIDELQDLGLTADELRGLGVDVLNPKGIARMLGLWNKLSGDDSDHGSRISIETIQLLNVHVVWFVKNLVYRAITLREQERALKSETRVWKLSGKAVGGQPNNRVCPHVIFPLISFVIGSHTRAYRKSCFHGGLQRTQ</sequence>
<accession>A0ACB6Z016</accession>
<comment type="caution">
    <text evidence="1">The sequence shown here is derived from an EMBL/GenBank/DDBJ whole genome shotgun (WGS) entry which is preliminary data.</text>
</comment>
<evidence type="ECO:0000313" key="2">
    <source>
        <dbReference type="Proteomes" id="UP000886501"/>
    </source>
</evidence>
<organism evidence="1 2">
    <name type="scientific">Thelephora ganbajun</name>
    <name type="common">Ganba fungus</name>
    <dbReference type="NCBI Taxonomy" id="370292"/>
    <lineage>
        <taxon>Eukaryota</taxon>
        <taxon>Fungi</taxon>
        <taxon>Dikarya</taxon>
        <taxon>Basidiomycota</taxon>
        <taxon>Agaricomycotina</taxon>
        <taxon>Agaricomycetes</taxon>
        <taxon>Thelephorales</taxon>
        <taxon>Thelephoraceae</taxon>
        <taxon>Thelephora</taxon>
    </lineage>
</organism>
<proteinExistence type="predicted"/>
<keyword evidence="2" id="KW-1185">Reference proteome</keyword>
<reference evidence="1" key="2">
    <citation type="journal article" date="2020" name="Nat. Commun.">
        <title>Large-scale genome sequencing of mycorrhizal fungi provides insights into the early evolution of symbiotic traits.</title>
        <authorList>
            <person name="Miyauchi S."/>
            <person name="Kiss E."/>
            <person name="Kuo A."/>
            <person name="Drula E."/>
            <person name="Kohler A."/>
            <person name="Sanchez-Garcia M."/>
            <person name="Morin E."/>
            <person name="Andreopoulos B."/>
            <person name="Barry K.W."/>
            <person name="Bonito G."/>
            <person name="Buee M."/>
            <person name="Carver A."/>
            <person name="Chen C."/>
            <person name="Cichocki N."/>
            <person name="Clum A."/>
            <person name="Culley D."/>
            <person name="Crous P.W."/>
            <person name="Fauchery L."/>
            <person name="Girlanda M."/>
            <person name="Hayes R.D."/>
            <person name="Keri Z."/>
            <person name="LaButti K."/>
            <person name="Lipzen A."/>
            <person name="Lombard V."/>
            <person name="Magnuson J."/>
            <person name="Maillard F."/>
            <person name="Murat C."/>
            <person name="Nolan M."/>
            <person name="Ohm R.A."/>
            <person name="Pangilinan J."/>
            <person name="Pereira M.F."/>
            <person name="Perotto S."/>
            <person name="Peter M."/>
            <person name="Pfister S."/>
            <person name="Riley R."/>
            <person name="Sitrit Y."/>
            <person name="Stielow J.B."/>
            <person name="Szollosi G."/>
            <person name="Zifcakova L."/>
            <person name="Stursova M."/>
            <person name="Spatafora J.W."/>
            <person name="Tedersoo L."/>
            <person name="Vaario L.M."/>
            <person name="Yamada A."/>
            <person name="Yan M."/>
            <person name="Wang P."/>
            <person name="Xu J."/>
            <person name="Bruns T."/>
            <person name="Baldrian P."/>
            <person name="Vilgalys R."/>
            <person name="Dunand C."/>
            <person name="Henrissat B."/>
            <person name="Grigoriev I.V."/>
            <person name="Hibbett D."/>
            <person name="Nagy L.G."/>
            <person name="Martin F.M."/>
        </authorList>
    </citation>
    <scope>NUCLEOTIDE SEQUENCE</scope>
    <source>
        <strain evidence="1">P2</strain>
    </source>
</reference>